<evidence type="ECO:0000256" key="3">
    <source>
        <dbReference type="ARBA" id="ARBA00023136"/>
    </source>
</evidence>
<dbReference type="SUPFAM" id="SSF56112">
    <property type="entry name" value="Protein kinase-like (PK-like)"/>
    <property type="match status" value="1"/>
</dbReference>
<dbReference type="FunFam" id="1.10.510.10:FF:000988">
    <property type="entry name" value="Leucine-rich repeat protein kinase family protein"/>
    <property type="match status" value="1"/>
</dbReference>
<proteinExistence type="predicted"/>
<dbReference type="PROSITE" id="PS50011">
    <property type="entry name" value="PROTEIN_KINASE_DOM"/>
    <property type="match status" value="1"/>
</dbReference>
<dbReference type="InterPro" id="IPR000719">
    <property type="entry name" value="Prot_kinase_dom"/>
</dbReference>
<feature type="compositionally biased region" description="Polar residues" evidence="4">
    <location>
        <begin position="20"/>
        <end position="29"/>
    </location>
</feature>
<dbReference type="GO" id="GO:0005524">
    <property type="term" value="F:ATP binding"/>
    <property type="evidence" value="ECO:0007669"/>
    <property type="project" value="InterPro"/>
</dbReference>
<dbReference type="AlphaFoldDB" id="A0A8S9RHE8"/>
<dbReference type="PANTHER" id="PTHR24359:SF31">
    <property type="entry name" value="PROTEIN KINASE DOMAIN-CONTAINING PROTEIN"/>
    <property type="match status" value="1"/>
</dbReference>
<dbReference type="GO" id="GO:0004674">
    <property type="term" value="F:protein serine/threonine kinase activity"/>
    <property type="evidence" value="ECO:0007669"/>
    <property type="project" value="TreeGrafter"/>
</dbReference>
<sequence>MEAKSNDPADSIDDVDIDQGNETGSTVTSLDDDASVIDVSGQSLELSLPGHNTFDPIKGLYFFRNAFNLIPKSIGELGRLKKLKFFGNEIDLFPPELGNLVDLEYLQVKISSPGFGDGLAWDKLKGLKELELTKVPKRSSALTLLSEISGLRSLTRLSVCHFSIRYIPLSRLSESICKRAKLEPGCSFPSLSTSEGVERANSSLIRCKLGSTEAAAKMRTLEVNGASIDDIRTFEYTCLGEVRILGALKHDCIVELYGHELSSKWIASEDGNGHRRVLQSAILMEYIEGGSLKGHIEKLSEAGKHHVPMDLALSIARDVSGALVQLHSKDIIHRDIKSENVLIDLDIQRANGEEPIVKLCDFDRAVPLRSHLHGCCIAHVGIHPPNVCVGTPRWMAPEVFRAMHEQNFYGLVSFSTLLFVHQSFSFLVQVDQEVDIWSFGCLIFELLTLQIPYFDSSELQIQESLQNGKRPKLPEELETLASETEEEESASKLREELDLTESDLDTMRFLIDVFHCCTMESPSDRLSAEDLHEMILSWTKSKSPTGTSLKLEKRK</sequence>
<dbReference type="Gene3D" id="3.80.10.10">
    <property type="entry name" value="Ribonuclease Inhibitor"/>
    <property type="match status" value="1"/>
</dbReference>
<comment type="caution">
    <text evidence="6">The sequence shown here is derived from an EMBL/GenBank/DDBJ whole genome shotgun (WGS) entry which is preliminary data.</text>
</comment>
<dbReference type="SUPFAM" id="SSF52058">
    <property type="entry name" value="L domain-like"/>
    <property type="match status" value="1"/>
</dbReference>
<evidence type="ECO:0000313" key="6">
    <source>
        <dbReference type="EMBL" id="KAF3572169.1"/>
    </source>
</evidence>
<feature type="domain" description="Protein kinase" evidence="5">
    <location>
        <begin position="151"/>
        <end position="535"/>
    </location>
</feature>
<dbReference type="Gene3D" id="1.10.510.10">
    <property type="entry name" value="Transferase(Phosphotransferase) domain 1"/>
    <property type="match status" value="1"/>
</dbReference>
<reference evidence="6" key="1">
    <citation type="submission" date="2019-12" db="EMBL/GenBank/DDBJ databases">
        <title>Genome sequencing and annotation of Brassica cretica.</title>
        <authorList>
            <person name="Studholme D.J."/>
            <person name="Sarris P."/>
        </authorList>
    </citation>
    <scope>NUCLEOTIDE SEQUENCE</scope>
    <source>
        <strain evidence="6">PFS-109/04</strain>
        <tissue evidence="6">Leaf</tissue>
    </source>
</reference>
<keyword evidence="1" id="KW-0812">Transmembrane</keyword>
<keyword evidence="3" id="KW-0472">Membrane</keyword>
<organism evidence="6 7">
    <name type="scientific">Brassica cretica</name>
    <name type="common">Mustard</name>
    <dbReference type="NCBI Taxonomy" id="69181"/>
    <lineage>
        <taxon>Eukaryota</taxon>
        <taxon>Viridiplantae</taxon>
        <taxon>Streptophyta</taxon>
        <taxon>Embryophyta</taxon>
        <taxon>Tracheophyta</taxon>
        <taxon>Spermatophyta</taxon>
        <taxon>Magnoliopsida</taxon>
        <taxon>eudicotyledons</taxon>
        <taxon>Gunneridae</taxon>
        <taxon>Pentapetalae</taxon>
        <taxon>rosids</taxon>
        <taxon>malvids</taxon>
        <taxon>Brassicales</taxon>
        <taxon>Brassicaceae</taxon>
        <taxon>Brassiceae</taxon>
        <taxon>Brassica</taxon>
    </lineage>
</organism>
<gene>
    <name evidence="6" type="ORF">F2Q69_00063834</name>
</gene>
<dbReference type="PROSITE" id="PS00108">
    <property type="entry name" value="PROTEIN_KINASE_ST"/>
    <property type="match status" value="1"/>
</dbReference>
<evidence type="ECO:0000259" key="5">
    <source>
        <dbReference type="PROSITE" id="PS50011"/>
    </source>
</evidence>
<name>A0A8S9RHE8_BRACR</name>
<evidence type="ECO:0000256" key="4">
    <source>
        <dbReference type="SAM" id="MobiDB-lite"/>
    </source>
</evidence>
<dbReference type="SMART" id="SM00220">
    <property type="entry name" value="S_TKc"/>
    <property type="match status" value="1"/>
</dbReference>
<dbReference type="Proteomes" id="UP000712600">
    <property type="component" value="Unassembled WGS sequence"/>
</dbReference>
<accession>A0A8S9RHE8</accession>
<evidence type="ECO:0000313" key="7">
    <source>
        <dbReference type="Proteomes" id="UP000712600"/>
    </source>
</evidence>
<dbReference type="Pfam" id="PF00069">
    <property type="entry name" value="Pkinase"/>
    <property type="match status" value="1"/>
</dbReference>
<dbReference type="InterPro" id="IPR008271">
    <property type="entry name" value="Ser/Thr_kinase_AS"/>
</dbReference>
<dbReference type="EMBL" id="QGKX02000095">
    <property type="protein sequence ID" value="KAF3572169.1"/>
    <property type="molecule type" value="Genomic_DNA"/>
</dbReference>
<keyword evidence="2" id="KW-1133">Transmembrane helix</keyword>
<dbReference type="InterPro" id="IPR011009">
    <property type="entry name" value="Kinase-like_dom_sf"/>
</dbReference>
<evidence type="ECO:0000256" key="1">
    <source>
        <dbReference type="ARBA" id="ARBA00022692"/>
    </source>
</evidence>
<protein>
    <recommendedName>
        <fullName evidence="5">Protein kinase domain-containing protein</fullName>
    </recommendedName>
</protein>
<feature type="region of interest" description="Disordered" evidence="4">
    <location>
        <begin position="1"/>
        <end position="29"/>
    </location>
</feature>
<dbReference type="InterPro" id="IPR032675">
    <property type="entry name" value="LRR_dom_sf"/>
</dbReference>
<feature type="compositionally biased region" description="Acidic residues" evidence="4">
    <location>
        <begin position="10"/>
        <end position="19"/>
    </location>
</feature>
<evidence type="ECO:0000256" key="2">
    <source>
        <dbReference type="ARBA" id="ARBA00022989"/>
    </source>
</evidence>
<dbReference type="PANTHER" id="PTHR24359">
    <property type="entry name" value="SERINE/THREONINE-PROTEIN KINASE SBK1"/>
    <property type="match status" value="1"/>
</dbReference>